<name>A0A2N9VZQ7_9HYPH</name>
<evidence type="ECO:0000256" key="1">
    <source>
        <dbReference type="ARBA" id="ARBA00004138"/>
    </source>
</evidence>
<evidence type="ECO:0000256" key="3">
    <source>
        <dbReference type="ARBA" id="ARBA00022737"/>
    </source>
</evidence>
<accession>A0A2N9VZQ7</accession>
<keyword evidence="5" id="KW-0966">Cell projection</keyword>
<keyword evidence="3" id="KW-0677">Repeat</keyword>
<comment type="subcellular location">
    <subcellularLocation>
        <location evidence="1">Cell projection</location>
        <location evidence="1">Cilium</location>
    </subcellularLocation>
</comment>
<dbReference type="PANTHER" id="PTHR15722">
    <property type="entry name" value="IFT140/172-RELATED"/>
    <property type="match status" value="1"/>
</dbReference>
<protein>
    <recommendedName>
        <fullName evidence="6">Anaphase-promoting complex subunit 4-like WD40 domain-containing protein</fullName>
    </recommendedName>
</protein>
<evidence type="ECO:0000313" key="7">
    <source>
        <dbReference type="EMBL" id="PIO44975.1"/>
    </source>
</evidence>
<dbReference type="EMBL" id="MZMT01000025">
    <property type="protein sequence ID" value="PIO44975.1"/>
    <property type="molecule type" value="Genomic_DNA"/>
</dbReference>
<proteinExistence type="predicted"/>
<dbReference type="SUPFAM" id="SSF50978">
    <property type="entry name" value="WD40 repeat-like"/>
    <property type="match status" value="1"/>
</dbReference>
<keyword evidence="2" id="KW-0853">WD repeat</keyword>
<evidence type="ECO:0000256" key="4">
    <source>
        <dbReference type="ARBA" id="ARBA00023069"/>
    </source>
</evidence>
<keyword evidence="4" id="KW-0969">Cilium</keyword>
<organism evidence="7 8">
    <name type="scientific">Phyllobacterium zundukense</name>
    <dbReference type="NCBI Taxonomy" id="1867719"/>
    <lineage>
        <taxon>Bacteria</taxon>
        <taxon>Pseudomonadati</taxon>
        <taxon>Pseudomonadota</taxon>
        <taxon>Alphaproteobacteria</taxon>
        <taxon>Hyphomicrobiales</taxon>
        <taxon>Phyllobacteriaceae</taxon>
        <taxon>Phyllobacterium</taxon>
    </lineage>
</organism>
<evidence type="ECO:0000256" key="2">
    <source>
        <dbReference type="ARBA" id="ARBA00022574"/>
    </source>
</evidence>
<gene>
    <name evidence="7" type="ORF">B5P45_09935</name>
</gene>
<dbReference type="Pfam" id="PF12894">
    <property type="entry name" value="ANAPC4_WD40"/>
    <property type="match status" value="1"/>
</dbReference>
<dbReference type="AlphaFoldDB" id="A0A2N9VZQ7"/>
<comment type="caution">
    <text evidence="7">The sequence shown here is derived from an EMBL/GenBank/DDBJ whole genome shotgun (WGS) entry which is preliminary data.</text>
</comment>
<dbReference type="InterPro" id="IPR024977">
    <property type="entry name" value="Apc4-like_WD40_dom"/>
</dbReference>
<feature type="domain" description="Anaphase-promoting complex subunit 4-like WD40" evidence="6">
    <location>
        <begin position="298"/>
        <end position="356"/>
    </location>
</feature>
<dbReference type="InterPro" id="IPR036322">
    <property type="entry name" value="WD40_repeat_dom_sf"/>
</dbReference>
<dbReference type="SUPFAM" id="SSF69322">
    <property type="entry name" value="Tricorn protease domain 2"/>
    <property type="match status" value="1"/>
</dbReference>
<reference evidence="7 8" key="1">
    <citation type="journal article" date="2017" name="Int J Environ Stud">
        <title>Does the Miocene-Pliocene relict legume Oxytropis triphylla form nitrogen-fixing nodules with a combination of bacterial strains?</title>
        <authorList>
            <person name="Safronova V."/>
            <person name="Belimov A."/>
            <person name="Sazanova A."/>
            <person name="Kuznetsova I."/>
            <person name="Popova J."/>
            <person name="Andronov E."/>
            <person name="Verkhozina A."/>
            <person name="Tikhonovich I."/>
        </authorList>
    </citation>
    <scope>NUCLEOTIDE SEQUENCE [LARGE SCALE GENOMIC DNA]</scope>
    <source>
        <strain evidence="7 8">Tri-38</strain>
    </source>
</reference>
<evidence type="ECO:0000313" key="8">
    <source>
        <dbReference type="Proteomes" id="UP000232163"/>
    </source>
</evidence>
<keyword evidence="8" id="KW-1185">Reference proteome</keyword>
<dbReference type="Proteomes" id="UP000232163">
    <property type="component" value="Unassembled WGS sequence"/>
</dbReference>
<sequence>MDDCRTVGLLSLPNPTVPATLDGTILAIICLEGAIALARIADNEPPESRLRVSIDVGQATIHPRRDKPAPLITTAGAPHRAAAFASYMESNFLLGTEEGDVIRLTHDGAIAETLVKTTNPIVSVDHCMRTGMTAAVDSDHVYLKRIGADALKHRDVENSHLEIVSLSKDGDWIALAAADRLSISRLDDSVTSRREIFLPSVPVSVQWSDDDRWLACGLQSGGFCLVDVAEDRSSIVTDFPGPVSTVAWSMSANALVASGAFRIAAWSMESPPLDGDTAGALATGRAGFVAVEAVAAHPTNNLVAAGYANGQIVVSRIGAPDQLLVRPSGASVTALTWSADGKHLAVGDADGNAAIVTFPAQLFK</sequence>
<evidence type="ECO:0000259" key="6">
    <source>
        <dbReference type="Pfam" id="PF12894"/>
    </source>
</evidence>
<evidence type="ECO:0000256" key="5">
    <source>
        <dbReference type="ARBA" id="ARBA00023273"/>
    </source>
</evidence>
<dbReference type="Gene3D" id="2.130.10.10">
    <property type="entry name" value="YVTN repeat-like/Quinoprotein amine dehydrogenase"/>
    <property type="match status" value="2"/>
</dbReference>
<dbReference type="InterPro" id="IPR015943">
    <property type="entry name" value="WD40/YVTN_repeat-like_dom_sf"/>
</dbReference>